<evidence type="ECO:0000313" key="1">
    <source>
        <dbReference type="EMBL" id="MBB3128711.1"/>
    </source>
</evidence>
<dbReference type="AlphaFoldDB" id="A0A839TQ72"/>
<dbReference type="EMBL" id="JACHXJ010000002">
    <property type="protein sequence ID" value="MBB3128711.1"/>
    <property type="molecule type" value="Genomic_DNA"/>
</dbReference>
<evidence type="ECO:0000313" key="2">
    <source>
        <dbReference type="Proteomes" id="UP000517523"/>
    </source>
</evidence>
<reference evidence="1 2" key="1">
    <citation type="submission" date="2020-08" db="EMBL/GenBank/DDBJ databases">
        <title>Genomic Encyclopedia of Type Strains, Phase III (KMG-III): the genomes of soil and plant-associated and newly described type strains.</title>
        <authorList>
            <person name="Whitman W."/>
        </authorList>
    </citation>
    <scope>NUCLEOTIDE SEQUENCE [LARGE SCALE GENOMIC DNA]</scope>
    <source>
        <strain evidence="1 2">CECT 5831</strain>
    </source>
</reference>
<comment type="caution">
    <text evidence="1">The sequence shown here is derived from an EMBL/GenBank/DDBJ whole genome shotgun (WGS) entry which is preliminary data.</text>
</comment>
<sequence>MDEKSIAQLYVMMAKIPEEGVEKFNDYESHVLPLLNEHGAKLERRLQSPDRLIEIHIIWFPSSQSFENYCTDPKRNEHIYLLVESGAEIELRVMKDLK</sequence>
<gene>
    <name evidence="1" type="ORF">FHS19_003365</name>
</gene>
<dbReference type="RefSeq" id="WP_204797538.1">
    <property type="nucleotide sequence ID" value="NZ_JACHXJ010000002.1"/>
</dbReference>
<protein>
    <submittedName>
        <fullName evidence="1">Uncharacterized protein (DUF1330 family)</fullName>
    </submittedName>
</protein>
<accession>A0A839TQ72</accession>
<dbReference type="Proteomes" id="UP000517523">
    <property type="component" value="Unassembled WGS sequence"/>
</dbReference>
<organism evidence="1 2">
    <name type="scientific">Paenibacillus rhizosphaerae</name>
    <dbReference type="NCBI Taxonomy" id="297318"/>
    <lineage>
        <taxon>Bacteria</taxon>
        <taxon>Bacillati</taxon>
        <taxon>Bacillota</taxon>
        <taxon>Bacilli</taxon>
        <taxon>Bacillales</taxon>
        <taxon>Paenibacillaceae</taxon>
        <taxon>Paenibacillus</taxon>
    </lineage>
</organism>
<name>A0A839TQ72_9BACL</name>
<proteinExistence type="predicted"/>